<feature type="domain" description="AIG1-type G" evidence="6">
    <location>
        <begin position="33"/>
        <end position="233"/>
    </location>
</feature>
<dbReference type="Pfam" id="PF04548">
    <property type="entry name" value="AIG1"/>
    <property type="match status" value="1"/>
</dbReference>
<dbReference type="SUPFAM" id="SSF52540">
    <property type="entry name" value="P-loop containing nucleoside triphosphate hydrolases"/>
    <property type="match status" value="1"/>
</dbReference>
<protein>
    <recommendedName>
        <fullName evidence="6">AIG1-type G domain-containing protein</fullName>
    </recommendedName>
</protein>
<evidence type="ECO:0000313" key="7">
    <source>
        <dbReference type="Ensembl" id="ENSELUP00000096195.1"/>
    </source>
</evidence>
<dbReference type="Ensembl" id="ENSELUT00000098567.1">
    <property type="protein sequence ID" value="ENSELUP00000096195.1"/>
    <property type="gene ID" value="ENSELUG00000038940.1"/>
</dbReference>
<proteinExistence type="inferred from homology"/>
<keyword evidence="8" id="KW-1185">Reference proteome</keyword>
<keyword evidence="4" id="KW-0175">Coiled coil</keyword>
<evidence type="ECO:0000259" key="6">
    <source>
        <dbReference type="PROSITE" id="PS51720"/>
    </source>
</evidence>
<comment type="similarity">
    <text evidence="1">Belongs to the TRAFAC class TrmE-Era-EngA-EngB-Septin-like GTPase superfamily. AIG1/Toc34/Toc159-like paraseptin GTPase family. IAN subfamily.</text>
</comment>
<reference evidence="7 8" key="1">
    <citation type="submission" date="2020-02" db="EMBL/GenBank/DDBJ databases">
        <title>Esox lucius (northern pike) genome, fEsoLuc1, primary haplotype.</title>
        <authorList>
            <person name="Myers G."/>
            <person name="Karagic N."/>
            <person name="Meyer A."/>
            <person name="Pippel M."/>
            <person name="Reichard M."/>
            <person name="Winkler S."/>
            <person name="Tracey A."/>
            <person name="Sims Y."/>
            <person name="Howe K."/>
            <person name="Rhie A."/>
            <person name="Formenti G."/>
            <person name="Durbin R."/>
            <person name="Fedrigo O."/>
            <person name="Jarvis E.D."/>
        </authorList>
    </citation>
    <scope>NUCLEOTIDE SEQUENCE [LARGE SCALE GENOMIC DNA]</scope>
</reference>
<dbReference type="CDD" id="cd01852">
    <property type="entry name" value="AIG1"/>
    <property type="match status" value="1"/>
</dbReference>
<evidence type="ECO:0000256" key="2">
    <source>
        <dbReference type="ARBA" id="ARBA00022741"/>
    </source>
</evidence>
<dbReference type="InterPro" id="IPR027417">
    <property type="entry name" value="P-loop_NTPase"/>
</dbReference>
<dbReference type="InterPro" id="IPR045058">
    <property type="entry name" value="GIMA/IAN/Toc"/>
</dbReference>
<feature type="coiled-coil region" evidence="4">
    <location>
        <begin position="237"/>
        <end position="299"/>
    </location>
</feature>
<dbReference type="Proteomes" id="UP000265140">
    <property type="component" value="Chromosome 7"/>
</dbReference>
<dbReference type="PANTHER" id="PTHR10903:SF180">
    <property type="entry name" value="GTPASE IMAP FAMILY MEMBER 7-LIKE"/>
    <property type="match status" value="1"/>
</dbReference>
<dbReference type="GeneID" id="105008235"/>
<keyword evidence="3" id="KW-0342">GTP-binding</keyword>
<evidence type="ECO:0000256" key="1">
    <source>
        <dbReference type="ARBA" id="ARBA00008535"/>
    </source>
</evidence>
<dbReference type="RefSeq" id="XP_028977005.2">
    <property type="nucleotide sequence ID" value="XM_029121172.2"/>
</dbReference>
<organism evidence="7 8">
    <name type="scientific">Esox lucius</name>
    <name type="common">Northern pike</name>
    <dbReference type="NCBI Taxonomy" id="8010"/>
    <lineage>
        <taxon>Eukaryota</taxon>
        <taxon>Metazoa</taxon>
        <taxon>Chordata</taxon>
        <taxon>Craniata</taxon>
        <taxon>Vertebrata</taxon>
        <taxon>Euteleostomi</taxon>
        <taxon>Actinopterygii</taxon>
        <taxon>Neopterygii</taxon>
        <taxon>Teleostei</taxon>
        <taxon>Protacanthopterygii</taxon>
        <taxon>Esociformes</taxon>
        <taxon>Esocidae</taxon>
        <taxon>Esox</taxon>
    </lineage>
</organism>
<dbReference type="PROSITE" id="PS51720">
    <property type="entry name" value="G_AIG1"/>
    <property type="match status" value="1"/>
</dbReference>
<sequence length="346" mass="40106">MASSSTIPAEMDEDTDKQPVRRRNSRDLPSNLTMTRRIVLVGKTGAGKSSSGNTILGRKIFIEAKSSKSVTQECCKETAEVAGIQVVIVDTPGLFDRKRPDRELETEIGQCINLTSPGPHAIVLVMDVGPFTPEEENTVKKIRALFGDEAEKYTMILFTHGDELDPGGIEQYISESSDEFKKFMEQFGGRYHVFDNNKMDDRDQVLKFMEKMDDMVEKNDRGFYTNEMYKEVEKRICKNEEELMNKYKVELQRLVDEEKNLPPEYQEKSKKIRKEIEALRESLQEKEERLKELKYLEQNKIPWIVEHQLYYEMKLRAVRQEAENIQHNTDMSSEVCSKVQGLHLTE</sequence>
<reference evidence="7" key="2">
    <citation type="submission" date="2025-08" db="UniProtKB">
        <authorList>
            <consortium name="Ensembl"/>
        </authorList>
    </citation>
    <scope>IDENTIFICATION</scope>
</reference>
<evidence type="ECO:0000256" key="3">
    <source>
        <dbReference type="ARBA" id="ARBA00023134"/>
    </source>
</evidence>
<dbReference type="GO" id="GO:0005525">
    <property type="term" value="F:GTP binding"/>
    <property type="evidence" value="ECO:0007669"/>
    <property type="project" value="UniProtKB-KW"/>
</dbReference>
<name>A0AAY5L6Q0_ESOLU</name>
<evidence type="ECO:0000256" key="4">
    <source>
        <dbReference type="SAM" id="Coils"/>
    </source>
</evidence>
<dbReference type="KEGG" id="els:105008235"/>
<dbReference type="Gene3D" id="3.40.50.300">
    <property type="entry name" value="P-loop containing nucleotide triphosphate hydrolases"/>
    <property type="match status" value="1"/>
</dbReference>
<feature type="region of interest" description="Disordered" evidence="5">
    <location>
        <begin position="1"/>
        <end position="31"/>
    </location>
</feature>
<keyword evidence="2" id="KW-0547">Nucleotide-binding</keyword>
<reference evidence="7" key="3">
    <citation type="submission" date="2025-09" db="UniProtKB">
        <authorList>
            <consortium name="Ensembl"/>
        </authorList>
    </citation>
    <scope>IDENTIFICATION</scope>
</reference>
<evidence type="ECO:0000313" key="8">
    <source>
        <dbReference type="Proteomes" id="UP000265140"/>
    </source>
</evidence>
<accession>A0AAY5L6Q0</accession>
<dbReference type="PANTHER" id="PTHR10903">
    <property type="entry name" value="GTPASE, IMAP FAMILY MEMBER-RELATED"/>
    <property type="match status" value="1"/>
</dbReference>
<dbReference type="InterPro" id="IPR006703">
    <property type="entry name" value="G_AIG1"/>
</dbReference>
<evidence type="ECO:0000256" key="5">
    <source>
        <dbReference type="SAM" id="MobiDB-lite"/>
    </source>
</evidence>
<dbReference type="GeneTree" id="ENSGT01140000282522"/>
<dbReference type="FunFam" id="3.40.50.300:FF:000366">
    <property type="entry name" value="GTPase, IMAP family member 2"/>
    <property type="match status" value="1"/>
</dbReference>
<dbReference type="AlphaFoldDB" id="A0AAY5L6Q0"/>